<dbReference type="Proteomes" id="UP000570361">
    <property type="component" value="Unassembled WGS sequence"/>
</dbReference>
<dbReference type="InterPro" id="IPR012796">
    <property type="entry name" value="Lysidine-tRNA-synth_C"/>
</dbReference>
<keyword evidence="4 8" id="KW-0819">tRNA processing</keyword>
<comment type="caution">
    <text evidence="10">The sequence shown here is derived from an EMBL/GenBank/DDBJ whole genome shotgun (WGS) entry which is preliminary data.</text>
</comment>
<evidence type="ECO:0000256" key="5">
    <source>
        <dbReference type="ARBA" id="ARBA00022741"/>
    </source>
</evidence>
<evidence type="ECO:0000256" key="7">
    <source>
        <dbReference type="ARBA" id="ARBA00048539"/>
    </source>
</evidence>
<name>A0A7W5B4Q2_9BACL</name>
<evidence type="ECO:0000313" key="11">
    <source>
        <dbReference type="Proteomes" id="UP000570361"/>
    </source>
</evidence>
<feature type="domain" description="Lysidine-tRNA(Ile) synthetase C-terminal" evidence="9">
    <location>
        <begin position="398"/>
        <end position="471"/>
    </location>
</feature>
<keyword evidence="6 8" id="KW-0067">ATP-binding</keyword>
<dbReference type="HAMAP" id="MF_01161">
    <property type="entry name" value="tRNA_Ile_lys_synt"/>
    <property type="match status" value="1"/>
</dbReference>
<evidence type="ECO:0000256" key="4">
    <source>
        <dbReference type="ARBA" id="ARBA00022694"/>
    </source>
</evidence>
<dbReference type="SUPFAM" id="SSF56037">
    <property type="entry name" value="PheT/TilS domain"/>
    <property type="match status" value="1"/>
</dbReference>
<keyword evidence="5 8" id="KW-0547">Nucleotide-binding</keyword>
<dbReference type="AlphaFoldDB" id="A0A7W5B4Q2"/>
<dbReference type="EC" id="6.3.4.19" evidence="8"/>
<protein>
    <recommendedName>
        <fullName evidence="8">tRNA(Ile)-lysidine synthase</fullName>
        <ecNumber evidence="8">6.3.4.19</ecNumber>
    </recommendedName>
    <alternativeName>
        <fullName evidence="8">tRNA(Ile)-2-lysyl-cytidine synthase</fullName>
    </alternativeName>
    <alternativeName>
        <fullName evidence="8">tRNA(Ile)-lysidine synthetase</fullName>
    </alternativeName>
</protein>
<evidence type="ECO:0000256" key="8">
    <source>
        <dbReference type="HAMAP-Rule" id="MF_01161"/>
    </source>
</evidence>
<dbReference type="Gene3D" id="3.40.50.620">
    <property type="entry name" value="HUPs"/>
    <property type="match status" value="1"/>
</dbReference>
<dbReference type="NCBIfam" id="TIGR02433">
    <property type="entry name" value="lysidine_TilS_C"/>
    <property type="match status" value="1"/>
</dbReference>
<dbReference type="SUPFAM" id="SSF82829">
    <property type="entry name" value="MesJ substrate recognition domain-like"/>
    <property type="match status" value="1"/>
</dbReference>
<evidence type="ECO:0000256" key="2">
    <source>
        <dbReference type="ARBA" id="ARBA00022490"/>
    </source>
</evidence>
<dbReference type="Gene3D" id="1.20.59.20">
    <property type="match status" value="1"/>
</dbReference>
<feature type="binding site" evidence="8">
    <location>
        <begin position="31"/>
        <end position="36"/>
    </location>
    <ligand>
        <name>ATP</name>
        <dbReference type="ChEBI" id="CHEBI:30616"/>
    </ligand>
</feature>
<comment type="similarity">
    <text evidence="8">Belongs to the tRNA(Ile)-lysidine synthase family.</text>
</comment>
<dbReference type="SMART" id="SM00977">
    <property type="entry name" value="TilS_C"/>
    <property type="match status" value="1"/>
</dbReference>
<evidence type="ECO:0000256" key="6">
    <source>
        <dbReference type="ARBA" id="ARBA00022840"/>
    </source>
</evidence>
<evidence type="ECO:0000259" key="9">
    <source>
        <dbReference type="SMART" id="SM00977"/>
    </source>
</evidence>
<evidence type="ECO:0000256" key="1">
    <source>
        <dbReference type="ARBA" id="ARBA00004496"/>
    </source>
</evidence>
<proteinExistence type="inferred from homology"/>
<dbReference type="GO" id="GO:0005524">
    <property type="term" value="F:ATP binding"/>
    <property type="evidence" value="ECO:0007669"/>
    <property type="project" value="UniProtKB-UniRule"/>
</dbReference>
<comment type="subcellular location">
    <subcellularLocation>
        <location evidence="1 8">Cytoplasm</location>
    </subcellularLocation>
</comment>
<organism evidence="10 11">
    <name type="scientific">Paenibacillus phyllosphaerae</name>
    <dbReference type="NCBI Taxonomy" id="274593"/>
    <lineage>
        <taxon>Bacteria</taxon>
        <taxon>Bacillati</taxon>
        <taxon>Bacillota</taxon>
        <taxon>Bacilli</taxon>
        <taxon>Bacillales</taxon>
        <taxon>Paenibacillaceae</taxon>
        <taxon>Paenibacillus</taxon>
    </lineage>
</organism>
<dbReference type="NCBIfam" id="TIGR02432">
    <property type="entry name" value="lysidine_TilS_N"/>
    <property type="match status" value="1"/>
</dbReference>
<reference evidence="10 11" key="1">
    <citation type="submission" date="2020-08" db="EMBL/GenBank/DDBJ databases">
        <title>Genomic Encyclopedia of Type Strains, Phase III (KMG-III): the genomes of soil and plant-associated and newly described type strains.</title>
        <authorList>
            <person name="Whitman W."/>
        </authorList>
    </citation>
    <scope>NUCLEOTIDE SEQUENCE [LARGE SCALE GENOMIC DNA]</scope>
    <source>
        <strain evidence="10 11">CECT 5862</strain>
    </source>
</reference>
<dbReference type="EMBL" id="JACHXK010000026">
    <property type="protein sequence ID" value="MBB3114129.1"/>
    <property type="molecule type" value="Genomic_DNA"/>
</dbReference>
<dbReference type="GO" id="GO:0006400">
    <property type="term" value="P:tRNA modification"/>
    <property type="evidence" value="ECO:0007669"/>
    <property type="project" value="UniProtKB-UniRule"/>
</dbReference>
<dbReference type="GO" id="GO:0005737">
    <property type="term" value="C:cytoplasm"/>
    <property type="evidence" value="ECO:0007669"/>
    <property type="project" value="UniProtKB-SubCell"/>
</dbReference>
<comment type="domain">
    <text evidence="8">The N-terminal region contains the highly conserved SGGXDS motif, predicted to be a P-loop motif involved in ATP binding.</text>
</comment>
<evidence type="ECO:0000313" key="10">
    <source>
        <dbReference type="EMBL" id="MBB3114129.1"/>
    </source>
</evidence>
<keyword evidence="2 8" id="KW-0963">Cytoplasm</keyword>
<accession>A0A7W5B4Q2</accession>
<dbReference type="Pfam" id="PF11734">
    <property type="entry name" value="TilS_C"/>
    <property type="match status" value="1"/>
</dbReference>
<dbReference type="Pfam" id="PF01171">
    <property type="entry name" value="ATP_bind_3"/>
    <property type="match status" value="1"/>
</dbReference>
<evidence type="ECO:0000256" key="3">
    <source>
        <dbReference type="ARBA" id="ARBA00022598"/>
    </source>
</evidence>
<sequence length="480" mass="53482">MGEQELIHKIWSEAVREKLWTPADTIVVAVSGGPDSTALLDMLYRIAPDEGLKLVAAHVDHGFRGEESAQEAEAVRIWANALGIACETIYIDMPAYIEETGMNAQAAARQRRYEFLHQVAAQYGASRIALAHHADDQAETVLMRILRGTSTSGLAGIPMARSEKNVQLIRPLLRINKTDILNYCTMRGLSFSEDSSNNKRDYSRNRIRLDVLPALTAFNPQLSESLVRLSVIAAAEDDWMEEEARKAYSRHVQSDPDGCRIDRKALLGLQVALQRRLIKLILSHMGLEKETTITFDLIETSRRAAEDGAASTWRMDAGGGLRIAREYDSMRFNRISASDGSVHGTGTYLYELEEGTRRMELSEAGACLTFTWEEGCNYVKPAGRNEAAFDADQLTYPLVIRSRIPGDRMQVLGLNGTKKVQDMFVDERVPPSRREVMPLLVDATGTILWIPGIRRGAAAQVTDMTRRVLRIRADFAGKAE</sequence>
<gene>
    <name evidence="8" type="primary">tilS</name>
    <name evidence="10" type="ORF">FHS18_006245</name>
</gene>
<dbReference type="CDD" id="cd01992">
    <property type="entry name" value="TilS_N"/>
    <property type="match status" value="1"/>
</dbReference>
<comment type="catalytic activity">
    <reaction evidence="7 8">
        <text>cytidine(34) in tRNA(Ile2) + L-lysine + ATP = lysidine(34) in tRNA(Ile2) + AMP + diphosphate + H(+)</text>
        <dbReference type="Rhea" id="RHEA:43744"/>
        <dbReference type="Rhea" id="RHEA-COMP:10625"/>
        <dbReference type="Rhea" id="RHEA-COMP:10670"/>
        <dbReference type="ChEBI" id="CHEBI:15378"/>
        <dbReference type="ChEBI" id="CHEBI:30616"/>
        <dbReference type="ChEBI" id="CHEBI:32551"/>
        <dbReference type="ChEBI" id="CHEBI:33019"/>
        <dbReference type="ChEBI" id="CHEBI:82748"/>
        <dbReference type="ChEBI" id="CHEBI:83665"/>
        <dbReference type="ChEBI" id="CHEBI:456215"/>
        <dbReference type="EC" id="6.3.4.19"/>
    </reaction>
</comment>
<dbReference type="PANTHER" id="PTHR43033:SF1">
    <property type="entry name" value="TRNA(ILE)-LYSIDINE SYNTHASE-RELATED"/>
    <property type="match status" value="1"/>
</dbReference>
<comment type="function">
    <text evidence="8">Ligates lysine onto the cytidine present at position 34 of the AUA codon-specific tRNA(Ile) that contains the anticodon CAU, in an ATP-dependent manner. Cytidine is converted to lysidine, thus changing the amino acid specificity of the tRNA from methionine to isoleucine.</text>
</comment>
<dbReference type="InterPro" id="IPR012094">
    <property type="entry name" value="tRNA_Ile_lys_synt"/>
</dbReference>
<dbReference type="InterPro" id="IPR014729">
    <property type="entry name" value="Rossmann-like_a/b/a_fold"/>
</dbReference>
<dbReference type="PANTHER" id="PTHR43033">
    <property type="entry name" value="TRNA(ILE)-LYSIDINE SYNTHASE-RELATED"/>
    <property type="match status" value="1"/>
</dbReference>
<dbReference type="SUPFAM" id="SSF52402">
    <property type="entry name" value="Adenine nucleotide alpha hydrolases-like"/>
    <property type="match status" value="1"/>
</dbReference>
<keyword evidence="3 8" id="KW-0436">Ligase</keyword>
<keyword evidence="11" id="KW-1185">Reference proteome</keyword>
<dbReference type="GO" id="GO:0032267">
    <property type="term" value="F:tRNA(Ile)-lysidine synthase activity"/>
    <property type="evidence" value="ECO:0007669"/>
    <property type="project" value="UniProtKB-EC"/>
</dbReference>
<dbReference type="InterPro" id="IPR011063">
    <property type="entry name" value="TilS/TtcA_N"/>
</dbReference>
<dbReference type="InterPro" id="IPR012795">
    <property type="entry name" value="tRNA_Ile_lys_synt_N"/>
</dbReference>
<dbReference type="RefSeq" id="WP_183604177.1">
    <property type="nucleotide sequence ID" value="NZ_JACHXK010000026.1"/>
</dbReference>